<evidence type="ECO:0000313" key="3">
    <source>
        <dbReference type="Proteomes" id="UP000745577"/>
    </source>
</evidence>
<dbReference type="EMBL" id="JAGQLL010000036">
    <property type="protein sequence ID" value="MCA9380185.1"/>
    <property type="molecule type" value="Genomic_DNA"/>
</dbReference>
<proteinExistence type="predicted"/>
<feature type="compositionally biased region" description="Basic and acidic residues" evidence="1">
    <location>
        <begin position="28"/>
        <end position="37"/>
    </location>
</feature>
<accession>A0A955I6Z8</accession>
<organism evidence="2 3">
    <name type="scientific">Candidatus Dojkabacteria bacterium</name>
    <dbReference type="NCBI Taxonomy" id="2099670"/>
    <lineage>
        <taxon>Bacteria</taxon>
        <taxon>Candidatus Dojkabacteria</taxon>
    </lineage>
</organism>
<gene>
    <name evidence="2" type="ORF">KC675_03335</name>
</gene>
<dbReference type="AlphaFoldDB" id="A0A955I6Z8"/>
<reference evidence="2" key="1">
    <citation type="submission" date="2020-04" db="EMBL/GenBank/DDBJ databases">
        <authorList>
            <person name="Zhang T."/>
        </authorList>
    </citation>
    <scope>NUCLEOTIDE SEQUENCE</scope>
    <source>
        <strain evidence="2">HKST-UBA15</strain>
    </source>
</reference>
<comment type="caution">
    <text evidence="2">The sequence shown here is derived from an EMBL/GenBank/DDBJ whole genome shotgun (WGS) entry which is preliminary data.</text>
</comment>
<dbReference type="Proteomes" id="UP000745577">
    <property type="component" value="Unassembled WGS sequence"/>
</dbReference>
<name>A0A955I6Z8_9BACT</name>
<evidence type="ECO:0000256" key="1">
    <source>
        <dbReference type="SAM" id="MobiDB-lite"/>
    </source>
</evidence>
<evidence type="ECO:0000313" key="2">
    <source>
        <dbReference type="EMBL" id="MCA9380185.1"/>
    </source>
</evidence>
<protein>
    <submittedName>
        <fullName evidence="2">Uncharacterized protein</fullName>
    </submittedName>
</protein>
<reference evidence="2" key="2">
    <citation type="journal article" date="2021" name="Microbiome">
        <title>Successional dynamics and alternative stable states in a saline activated sludge microbial community over 9 years.</title>
        <authorList>
            <person name="Wang Y."/>
            <person name="Ye J."/>
            <person name="Ju F."/>
            <person name="Liu L."/>
            <person name="Boyd J.A."/>
            <person name="Deng Y."/>
            <person name="Parks D.H."/>
            <person name="Jiang X."/>
            <person name="Yin X."/>
            <person name="Woodcroft B.J."/>
            <person name="Tyson G.W."/>
            <person name="Hugenholtz P."/>
            <person name="Polz M.F."/>
            <person name="Zhang T."/>
        </authorList>
    </citation>
    <scope>NUCLEOTIDE SEQUENCE</scope>
    <source>
        <strain evidence="2">HKST-UBA15</strain>
    </source>
</reference>
<feature type="compositionally biased region" description="Polar residues" evidence="1">
    <location>
        <begin position="1"/>
        <end position="25"/>
    </location>
</feature>
<sequence length="74" mass="8088">MGGETLDQNNLVPGQSGWLSTSAIRPSQPDDGRHIISDKPIWVDPNGVIVDGNHRYYGHIGTMDEMEVTVVDPT</sequence>
<feature type="region of interest" description="Disordered" evidence="1">
    <location>
        <begin position="1"/>
        <end position="38"/>
    </location>
</feature>